<organism evidence="4 5">
    <name type="scientific">Seminavis robusta</name>
    <dbReference type="NCBI Taxonomy" id="568900"/>
    <lineage>
        <taxon>Eukaryota</taxon>
        <taxon>Sar</taxon>
        <taxon>Stramenopiles</taxon>
        <taxon>Ochrophyta</taxon>
        <taxon>Bacillariophyta</taxon>
        <taxon>Bacillariophyceae</taxon>
        <taxon>Bacillariophycidae</taxon>
        <taxon>Naviculales</taxon>
        <taxon>Naviculaceae</taxon>
        <taxon>Seminavis</taxon>
    </lineage>
</organism>
<sequence length="451" mass="48875">MSTANATNPNPSILIVGGGPAGLALAAHLLTKGWSSVKVLERRDRASLLADTNSFYDMASSGIQALLRVADGAAAPGIFDQAVAFRKTAFYTKGGSGQPEFTTEWKDRSLGMPMFNVSRAVMLKALCEAVEALDVNCIQYNTNVISVDHTTGEVQVEGSDQPLKANLIVAADGIHSKIRKQIFGDSGLRSDGIIACYATLPPLTEEEQKTFPNPSGVGSAYCTMGLRADLIESTAVNKEATIWYANFLVDGKPHTVVPPKPDRKDGWLGEVRHRCEDGIPVLKALLDRTNEDQIQVVMCNDRPPLSTYHLGKVVLVGDSAHPFTPFAGLGSSQAIVDAFVLGEALLGCATTEQAVDKFEKQRLMAANALMEESRAICSTDLSSRVFFWVLERMVFPVAKRLGKIDELLNYVINDSATLVNNLVPFKIKEEEAAYQSRYDKAKSSLEAQLGM</sequence>
<evidence type="ECO:0000313" key="4">
    <source>
        <dbReference type="EMBL" id="CAB9530001.1"/>
    </source>
</evidence>
<accession>A0A9N8EZA5</accession>
<dbReference type="InterPro" id="IPR050493">
    <property type="entry name" value="FAD-dep_Monooxygenase_BioMet"/>
</dbReference>
<keyword evidence="1" id="KW-0560">Oxidoreductase</keyword>
<dbReference type="PANTHER" id="PTHR13789">
    <property type="entry name" value="MONOOXYGENASE"/>
    <property type="match status" value="1"/>
</dbReference>
<evidence type="ECO:0000313" key="5">
    <source>
        <dbReference type="Proteomes" id="UP001153069"/>
    </source>
</evidence>
<proteinExistence type="predicted"/>
<dbReference type="PANTHER" id="PTHR13789:SF309">
    <property type="entry name" value="PUTATIVE (AFU_ORTHOLOGUE AFUA_6G14510)-RELATED"/>
    <property type="match status" value="1"/>
</dbReference>
<name>A0A9N8EZA5_9STRA</name>
<gene>
    <name evidence="4" type="ORF">SEMRO_2702_G335100.1</name>
</gene>
<dbReference type="Proteomes" id="UP001153069">
    <property type="component" value="Unassembled WGS sequence"/>
</dbReference>
<dbReference type="AlphaFoldDB" id="A0A9N8EZA5"/>
<dbReference type="PRINTS" id="PR00420">
    <property type="entry name" value="RNGMNOXGNASE"/>
</dbReference>
<feature type="domain" description="FAD-binding" evidence="3">
    <location>
        <begin position="13"/>
        <end position="182"/>
    </location>
</feature>
<dbReference type="GO" id="GO:0071949">
    <property type="term" value="F:FAD binding"/>
    <property type="evidence" value="ECO:0007669"/>
    <property type="project" value="InterPro"/>
</dbReference>
<dbReference type="OrthoDB" id="9993796at2759"/>
<dbReference type="Pfam" id="PF01494">
    <property type="entry name" value="FAD_binding_3"/>
    <property type="match status" value="2"/>
</dbReference>
<dbReference type="Gene3D" id="3.50.50.60">
    <property type="entry name" value="FAD/NAD(P)-binding domain"/>
    <property type="match status" value="1"/>
</dbReference>
<comment type="caution">
    <text evidence="4">The sequence shown here is derived from an EMBL/GenBank/DDBJ whole genome shotgun (WGS) entry which is preliminary data.</text>
</comment>
<evidence type="ECO:0000259" key="3">
    <source>
        <dbReference type="Pfam" id="PF01494"/>
    </source>
</evidence>
<dbReference type="InterPro" id="IPR036188">
    <property type="entry name" value="FAD/NAD-bd_sf"/>
</dbReference>
<keyword evidence="2" id="KW-0503">Monooxygenase</keyword>
<dbReference type="InterPro" id="IPR002938">
    <property type="entry name" value="FAD-bd"/>
</dbReference>
<dbReference type="GO" id="GO:0004497">
    <property type="term" value="F:monooxygenase activity"/>
    <property type="evidence" value="ECO:0007669"/>
    <property type="project" value="UniProtKB-KW"/>
</dbReference>
<evidence type="ECO:0000256" key="1">
    <source>
        <dbReference type="ARBA" id="ARBA00023002"/>
    </source>
</evidence>
<protein>
    <submittedName>
        <fullName evidence="4">Heptyl-3-hydroxy-4(1H)-quinolone synthase</fullName>
    </submittedName>
</protein>
<feature type="domain" description="FAD-binding" evidence="3">
    <location>
        <begin position="306"/>
        <end position="372"/>
    </location>
</feature>
<evidence type="ECO:0000256" key="2">
    <source>
        <dbReference type="ARBA" id="ARBA00023033"/>
    </source>
</evidence>
<reference evidence="4" key="1">
    <citation type="submission" date="2020-06" db="EMBL/GenBank/DDBJ databases">
        <authorList>
            <consortium name="Plant Systems Biology data submission"/>
        </authorList>
    </citation>
    <scope>NUCLEOTIDE SEQUENCE</scope>
    <source>
        <strain evidence="4">D6</strain>
    </source>
</reference>
<dbReference type="SUPFAM" id="SSF51905">
    <property type="entry name" value="FAD/NAD(P)-binding domain"/>
    <property type="match status" value="1"/>
</dbReference>
<keyword evidence="5" id="KW-1185">Reference proteome</keyword>
<dbReference type="EMBL" id="CAICTM010002700">
    <property type="protein sequence ID" value="CAB9530001.1"/>
    <property type="molecule type" value="Genomic_DNA"/>
</dbReference>